<evidence type="ECO:0000256" key="1">
    <source>
        <dbReference type="ARBA" id="ARBA00022967"/>
    </source>
</evidence>
<dbReference type="PRINTS" id="PR00120">
    <property type="entry name" value="HATPASE"/>
</dbReference>
<keyword evidence="2" id="KW-0472">Membrane</keyword>
<dbReference type="GO" id="GO:0016887">
    <property type="term" value="F:ATP hydrolysis activity"/>
    <property type="evidence" value="ECO:0007669"/>
    <property type="project" value="InterPro"/>
</dbReference>
<dbReference type="AlphaFoldDB" id="Q4CKX5"/>
<keyword evidence="2" id="KW-1133">Transmembrane helix</keyword>
<dbReference type="GO" id="GO:0055070">
    <property type="term" value="P:copper ion homeostasis"/>
    <property type="evidence" value="ECO:0007669"/>
    <property type="project" value="TreeGrafter"/>
</dbReference>
<sequence length="171" mass="18153">EGVAARVASAVGIQHENLHAEALPTTKASIVRQLQSEGDCVIFVGDGINDSPALAQADVGIALGAGTQIAIEAADAVLISNSLVDILNLRALSIATVKRVYGNFFWAFGYNLCILPLASGMFYPVIHFKLPPILAAAAMVFSSISVLLSSLSIRWFAPYEARMNTALPPKW</sequence>
<dbReference type="Proteomes" id="UP000002296">
    <property type="component" value="Unassembled WGS sequence"/>
</dbReference>
<dbReference type="GO" id="GO:0005507">
    <property type="term" value="F:copper ion binding"/>
    <property type="evidence" value="ECO:0007669"/>
    <property type="project" value="TreeGrafter"/>
</dbReference>
<keyword evidence="1" id="KW-1278">Translocase</keyword>
<feature type="non-terminal residue" evidence="3">
    <location>
        <position position="1"/>
    </location>
</feature>
<comment type="caution">
    <text evidence="3">The sequence shown here is derived from an EMBL/GenBank/DDBJ whole genome shotgun (WGS) entry which is preliminary data.</text>
</comment>
<dbReference type="SMR" id="Q4CKX5"/>
<evidence type="ECO:0000313" key="3">
    <source>
        <dbReference type="EMBL" id="EAN80927.1"/>
    </source>
</evidence>
<gene>
    <name evidence="3" type="ORF">Tc00.1047053509015.10</name>
</gene>
<dbReference type="NCBIfam" id="TIGR01494">
    <property type="entry name" value="ATPase_P-type"/>
    <property type="match status" value="1"/>
</dbReference>
<reference evidence="3 4" key="1">
    <citation type="journal article" date="2005" name="Science">
        <title>The genome sequence of Trypanosoma cruzi, etiologic agent of Chagas disease.</title>
        <authorList>
            <person name="El-Sayed N.M."/>
            <person name="Myler P.J."/>
            <person name="Bartholomeu D.C."/>
            <person name="Nilsson D."/>
            <person name="Aggarwal G."/>
            <person name="Tran A.N."/>
            <person name="Ghedin E."/>
            <person name="Worthey E.A."/>
            <person name="Delcher A.L."/>
            <person name="Blandin G."/>
            <person name="Westenberger S.J."/>
            <person name="Caler E."/>
            <person name="Cerqueira G.C."/>
            <person name="Branche C."/>
            <person name="Haas B."/>
            <person name="Anupama A."/>
            <person name="Arner E."/>
            <person name="Aslund L."/>
            <person name="Attipoe P."/>
            <person name="Bontempi E."/>
            <person name="Bringaud F."/>
            <person name="Burton P."/>
            <person name="Cadag E."/>
            <person name="Campbell D.A."/>
            <person name="Carrington M."/>
            <person name="Crabtree J."/>
            <person name="Darban H."/>
            <person name="da Silveira J.F."/>
            <person name="de Jong P."/>
            <person name="Edwards K."/>
            <person name="Englund P.T."/>
            <person name="Fazelina G."/>
            <person name="Feldblyum T."/>
            <person name="Ferella M."/>
            <person name="Frasch A.C."/>
            <person name="Gull K."/>
            <person name="Horn D."/>
            <person name="Hou L."/>
            <person name="Huang Y."/>
            <person name="Kindlund E."/>
            <person name="Klingbeil M."/>
            <person name="Kluge S."/>
            <person name="Koo H."/>
            <person name="Lacerda D."/>
            <person name="Levin M.J."/>
            <person name="Lorenzi H."/>
            <person name="Louie T."/>
            <person name="Machado C.R."/>
            <person name="McCulloch R."/>
            <person name="McKenna A."/>
            <person name="Mizuno Y."/>
            <person name="Mottram J.C."/>
            <person name="Nelson S."/>
            <person name="Ochaya S."/>
            <person name="Osoegawa K."/>
            <person name="Pai G."/>
            <person name="Parsons M."/>
            <person name="Pentony M."/>
            <person name="Pettersson U."/>
            <person name="Pop M."/>
            <person name="Ramirez J.L."/>
            <person name="Rinta J."/>
            <person name="Robertson L."/>
            <person name="Salzberg S.L."/>
            <person name="Sanchez D.O."/>
            <person name="Seyler A."/>
            <person name="Sharma R."/>
            <person name="Shetty J."/>
            <person name="Simpson A.J."/>
            <person name="Sisk E."/>
            <person name="Tammi M.T."/>
            <person name="Tarleton R."/>
            <person name="Teixeira S."/>
            <person name="Van Aken S."/>
            <person name="Vogt C."/>
            <person name="Ward P.N."/>
            <person name="Wickstead B."/>
            <person name="Wortman J."/>
            <person name="White O."/>
            <person name="Fraser C.M."/>
            <person name="Stuart K.D."/>
            <person name="Andersson B."/>
        </authorList>
    </citation>
    <scope>NUCLEOTIDE SEQUENCE [LARGE SCALE GENOMIC DNA]</scope>
    <source>
        <strain evidence="3 4">CL Brener</strain>
    </source>
</reference>
<dbReference type="InterPro" id="IPR036412">
    <property type="entry name" value="HAD-like_sf"/>
</dbReference>
<dbReference type="InParanoid" id="Q4CKX5"/>
<dbReference type="RefSeq" id="XP_802373.1">
    <property type="nucleotide sequence ID" value="XM_797280.1"/>
</dbReference>
<dbReference type="Pfam" id="PF00702">
    <property type="entry name" value="Hydrolase"/>
    <property type="match status" value="1"/>
</dbReference>
<dbReference type="InterPro" id="IPR023214">
    <property type="entry name" value="HAD_sf"/>
</dbReference>
<dbReference type="GO" id="GO:0043682">
    <property type="term" value="F:P-type divalent copper transporter activity"/>
    <property type="evidence" value="ECO:0007669"/>
    <property type="project" value="TreeGrafter"/>
</dbReference>
<dbReference type="PROSITE" id="PS01229">
    <property type="entry name" value="COF_2"/>
    <property type="match status" value="1"/>
</dbReference>
<keyword evidence="4" id="KW-1185">Reference proteome</keyword>
<protein>
    <submittedName>
        <fullName evidence="3">Copper-transporting ATPase, putative</fullName>
    </submittedName>
</protein>
<name>Q4CKX5_TRYCC</name>
<dbReference type="Gene3D" id="3.40.50.1000">
    <property type="entry name" value="HAD superfamily/HAD-like"/>
    <property type="match status" value="1"/>
</dbReference>
<organism evidence="3 4">
    <name type="scientific">Trypanosoma cruzi (strain CL Brener)</name>
    <dbReference type="NCBI Taxonomy" id="353153"/>
    <lineage>
        <taxon>Eukaryota</taxon>
        <taxon>Discoba</taxon>
        <taxon>Euglenozoa</taxon>
        <taxon>Kinetoplastea</taxon>
        <taxon>Metakinetoplastina</taxon>
        <taxon>Trypanosomatida</taxon>
        <taxon>Trypanosomatidae</taxon>
        <taxon>Trypanosoma</taxon>
        <taxon>Schizotrypanum</taxon>
    </lineage>
</organism>
<feature type="transmembrane region" description="Helical" evidence="2">
    <location>
        <begin position="104"/>
        <end position="126"/>
    </location>
</feature>
<feature type="transmembrane region" description="Helical" evidence="2">
    <location>
        <begin position="132"/>
        <end position="153"/>
    </location>
</feature>
<dbReference type="InterPro" id="IPR001757">
    <property type="entry name" value="P_typ_ATPase"/>
</dbReference>
<dbReference type="GeneID" id="3531601"/>
<dbReference type="KEGG" id="tcr:509015.10"/>
<dbReference type="PANTHER" id="PTHR43520:SF8">
    <property type="entry name" value="P-TYPE CU(+) TRANSPORTER"/>
    <property type="match status" value="1"/>
</dbReference>
<dbReference type="PaxDb" id="353153-Q4CKX5"/>
<dbReference type="GO" id="GO:0016020">
    <property type="term" value="C:membrane"/>
    <property type="evidence" value="ECO:0007669"/>
    <property type="project" value="InterPro"/>
</dbReference>
<dbReference type="PANTHER" id="PTHR43520">
    <property type="entry name" value="ATP7, ISOFORM B"/>
    <property type="match status" value="1"/>
</dbReference>
<dbReference type="GO" id="GO:0005524">
    <property type="term" value="F:ATP binding"/>
    <property type="evidence" value="ECO:0007669"/>
    <property type="project" value="InterPro"/>
</dbReference>
<dbReference type="EMBL" id="AAHK01005775">
    <property type="protein sequence ID" value="EAN80927.1"/>
    <property type="molecule type" value="Genomic_DNA"/>
</dbReference>
<dbReference type="SUPFAM" id="SSF56784">
    <property type="entry name" value="HAD-like"/>
    <property type="match status" value="1"/>
</dbReference>
<dbReference type="STRING" id="353153.Q4CKX5"/>
<keyword evidence="2" id="KW-0812">Transmembrane</keyword>
<proteinExistence type="predicted"/>
<accession>Q4CKX5</accession>
<dbReference type="eggNOG" id="KOG0207">
    <property type="taxonomic scope" value="Eukaryota"/>
</dbReference>
<evidence type="ECO:0000256" key="2">
    <source>
        <dbReference type="SAM" id="Phobius"/>
    </source>
</evidence>
<evidence type="ECO:0000313" key="4">
    <source>
        <dbReference type="Proteomes" id="UP000002296"/>
    </source>
</evidence>